<gene>
    <name evidence="5" type="ORF">DTO57_04655</name>
</gene>
<dbReference type="GO" id="GO:0009231">
    <property type="term" value="P:riboflavin biosynthetic process"/>
    <property type="evidence" value="ECO:0007669"/>
    <property type="project" value="InterPro"/>
</dbReference>
<name>A0A367Y7W9_9MICO</name>
<dbReference type="PANTHER" id="PTHR38011">
    <property type="entry name" value="DIHYDROFOLATE REDUCTASE FAMILY PROTEIN (AFU_ORTHOLOGUE AFUA_8G06820)"/>
    <property type="match status" value="1"/>
</dbReference>
<dbReference type="GO" id="GO:0008703">
    <property type="term" value="F:5-amino-6-(5-phosphoribosylamino)uracil reductase activity"/>
    <property type="evidence" value="ECO:0007669"/>
    <property type="project" value="InterPro"/>
</dbReference>
<dbReference type="Gene3D" id="3.40.430.10">
    <property type="entry name" value="Dihydrofolate Reductase, subunit A"/>
    <property type="match status" value="1"/>
</dbReference>
<evidence type="ECO:0000256" key="3">
    <source>
        <dbReference type="ARBA" id="ARBA00023002"/>
    </source>
</evidence>
<evidence type="ECO:0000256" key="2">
    <source>
        <dbReference type="ARBA" id="ARBA00022857"/>
    </source>
</evidence>
<dbReference type="RefSeq" id="WP_114117008.1">
    <property type="nucleotide sequence ID" value="NZ_BMHU01000004.1"/>
</dbReference>
<comment type="caution">
    <text evidence="5">The sequence shown here is derived from an EMBL/GenBank/DDBJ whole genome shotgun (WGS) entry which is preliminary data.</text>
</comment>
<protein>
    <submittedName>
        <fullName evidence="5">Pyrimidine reductase family protein</fullName>
    </submittedName>
</protein>
<keyword evidence="6" id="KW-1185">Reference proteome</keyword>
<dbReference type="AlphaFoldDB" id="A0A367Y7W9"/>
<keyword evidence="2" id="KW-0521">NADP</keyword>
<dbReference type="OrthoDB" id="5243299at2"/>
<evidence type="ECO:0000313" key="6">
    <source>
        <dbReference type="Proteomes" id="UP000253508"/>
    </source>
</evidence>
<comment type="pathway">
    <text evidence="1">Cofactor biosynthesis; riboflavin biosynthesis.</text>
</comment>
<proteinExistence type="predicted"/>
<dbReference type="Pfam" id="PF01872">
    <property type="entry name" value="RibD_C"/>
    <property type="match status" value="1"/>
</dbReference>
<dbReference type="InterPro" id="IPR050765">
    <property type="entry name" value="Riboflavin_Biosynth_HTPR"/>
</dbReference>
<dbReference type="SUPFAM" id="SSF53597">
    <property type="entry name" value="Dihydrofolate reductase-like"/>
    <property type="match status" value="1"/>
</dbReference>
<dbReference type="InterPro" id="IPR002734">
    <property type="entry name" value="RibDG_C"/>
</dbReference>
<organism evidence="5 6">
    <name type="scientific">Microbacterium sorbitolivorans</name>
    <dbReference type="NCBI Taxonomy" id="1867410"/>
    <lineage>
        <taxon>Bacteria</taxon>
        <taxon>Bacillati</taxon>
        <taxon>Actinomycetota</taxon>
        <taxon>Actinomycetes</taxon>
        <taxon>Micrococcales</taxon>
        <taxon>Microbacteriaceae</taxon>
        <taxon>Microbacterium</taxon>
    </lineage>
</organism>
<dbReference type="InterPro" id="IPR024072">
    <property type="entry name" value="DHFR-like_dom_sf"/>
</dbReference>
<accession>A0A367Y7W9</accession>
<dbReference type="Proteomes" id="UP000253508">
    <property type="component" value="Unassembled WGS sequence"/>
</dbReference>
<evidence type="ECO:0000256" key="1">
    <source>
        <dbReference type="ARBA" id="ARBA00005104"/>
    </source>
</evidence>
<reference evidence="5 6" key="1">
    <citation type="submission" date="2018-07" db="EMBL/GenBank/DDBJ databases">
        <title>Microbacterium endoborsara sp. nov., a novel actinobacterium isolated from Borszczowia aralocaspica.</title>
        <authorList>
            <person name="An D."/>
        </authorList>
    </citation>
    <scope>NUCLEOTIDE SEQUENCE [LARGE SCALE GENOMIC DNA]</scope>
    <source>
        <strain evidence="5 6">C1.15228</strain>
    </source>
</reference>
<evidence type="ECO:0000259" key="4">
    <source>
        <dbReference type="Pfam" id="PF01872"/>
    </source>
</evidence>
<dbReference type="PANTHER" id="PTHR38011:SF7">
    <property type="entry name" value="2,5-DIAMINO-6-RIBOSYLAMINO-4(3H)-PYRIMIDINONE 5'-PHOSPHATE REDUCTASE"/>
    <property type="match status" value="1"/>
</dbReference>
<evidence type="ECO:0000313" key="5">
    <source>
        <dbReference type="EMBL" id="RCK61907.1"/>
    </source>
</evidence>
<dbReference type="EMBL" id="QORO01000001">
    <property type="protein sequence ID" value="RCK61907.1"/>
    <property type="molecule type" value="Genomic_DNA"/>
</dbReference>
<sequence>MIDRLWPSPHADLDDDMLLEAYAFPEADSWLRMNFISSVDGAATRDGLSGGLGDEADHRVFDLLRYGADVVLVAAGTARDEGYAAMRLGDAAVAWREARGLPAHPVFALVTRSADLDPASSIFTDAPVRPIVYTVSSASPDRRDALARVADVVIVGENDTDLAAVRADLASRGLTRIHSEGGPSLFGAALSAGVVDELCLTLAPTLEGGTARRISAASEAAPTPLRLVGAMRSGDELLLRYSTRHP</sequence>
<feature type="domain" description="Bacterial bifunctional deaminase-reductase C-terminal" evidence="4">
    <location>
        <begin position="30"/>
        <end position="238"/>
    </location>
</feature>
<keyword evidence="3" id="KW-0560">Oxidoreductase</keyword>